<dbReference type="SUPFAM" id="SSF56112">
    <property type="entry name" value="Protein kinase-like (PK-like)"/>
    <property type="match status" value="1"/>
</dbReference>
<dbReference type="Proteomes" id="UP000292685">
    <property type="component" value="Unassembled WGS sequence"/>
</dbReference>
<evidence type="ECO:0000313" key="3">
    <source>
        <dbReference type="Proteomes" id="UP000292685"/>
    </source>
</evidence>
<keyword evidence="3" id="KW-1185">Reference proteome</keyword>
<dbReference type="Gene3D" id="3.90.1200.10">
    <property type="match status" value="1"/>
</dbReference>
<dbReference type="RefSeq" id="WP_130450718.1">
    <property type="nucleotide sequence ID" value="NZ_SHLA01000001.1"/>
</dbReference>
<dbReference type="GO" id="GO:0016740">
    <property type="term" value="F:transferase activity"/>
    <property type="evidence" value="ECO:0007669"/>
    <property type="project" value="UniProtKB-KW"/>
</dbReference>
<reference evidence="2 3" key="1">
    <citation type="submission" date="2019-02" db="EMBL/GenBank/DDBJ databases">
        <title>Sequencing the genomes of 1000 actinobacteria strains.</title>
        <authorList>
            <person name="Klenk H.-P."/>
        </authorList>
    </citation>
    <scope>NUCLEOTIDE SEQUENCE [LARGE SCALE GENOMIC DNA]</scope>
    <source>
        <strain evidence="2 3">DSM 17364</strain>
    </source>
</reference>
<dbReference type="EMBL" id="SHLA01000001">
    <property type="protein sequence ID" value="RZU62161.1"/>
    <property type="molecule type" value="Genomic_DNA"/>
</dbReference>
<comment type="caution">
    <text evidence="2">The sequence shown here is derived from an EMBL/GenBank/DDBJ whole genome shotgun (WGS) entry which is preliminary data.</text>
</comment>
<dbReference type="AlphaFoldDB" id="A0A4Q8AED5"/>
<protein>
    <submittedName>
        <fullName evidence="2">Macrolide phosphotransferase</fullName>
    </submittedName>
</protein>
<organism evidence="2 3">
    <name type="scientific">Zhihengliuella halotolerans</name>
    <dbReference type="NCBI Taxonomy" id="370736"/>
    <lineage>
        <taxon>Bacteria</taxon>
        <taxon>Bacillati</taxon>
        <taxon>Actinomycetota</taxon>
        <taxon>Actinomycetes</taxon>
        <taxon>Micrococcales</taxon>
        <taxon>Micrococcaceae</taxon>
        <taxon>Zhihengliuella</taxon>
    </lineage>
</organism>
<dbReference type="CDD" id="cd05152">
    <property type="entry name" value="MPH2"/>
    <property type="match status" value="1"/>
</dbReference>
<evidence type="ECO:0000259" key="1">
    <source>
        <dbReference type="Pfam" id="PF01636"/>
    </source>
</evidence>
<name>A0A4Q8AED5_9MICC</name>
<evidence type="ECO:0000313" key="2">
    <source>
        <dbReference type="EMBL" id="RZU62161.1"/>
    </source>
</evidence>
<dbReference type="InterPro" id="IPR011009">
    <property type="entry name" value="Kinase-like_dom_sf"/>
</dbReference>
<keyword evidence="2" id="KW-0808">Transferase</keyword>
<gene>
    <name evidence="2" type="ORF">EV380_1750</name>
</gene>
<feature type="domain" description="Aminoglycoside phosphotransferase" evidence="1">
    <location>
        <begin position="30"/>
        <end position="265"/>
    </location>
</feature>
<dbReference type="InterPro" id="IPR002575">
    <property type="entry name" value="Aminoglycoside_PTrfase"/>
</dbReference>
<accession>A0A4Q8AED5</accession>
<dbReference type="Pfam" id="PF01636">
    <property type="entry name" value="APH"/>
    <property type="match status" value="1"/>
</dbReference>
<dbReference type="OrthoDB" id="3806873at2"/>
<sequence>MDADNDSPRTDALVQLAARHGLTVRPDGMRVIEAGLDYQVALATDDDGDGWVLRVPRRADVAAKIQDERRILDFAAPHLSVAIPDWRIATGELIAYPLLPGEPGLTLDDDGAPVMHFDSDAPAYLRSFGRLLAELHTADVEEARGAGLVVETSEIVRSAWRDRFDAAVAEFDVPTDARERWDRWIDDDSMWPEDMRFSHGELYPAHLLLGADAGILAVLDWTTAKVTDPVADFALQQSLSTPEEFGILLDAYREAGGAVPERLAERGTALLSASALAYVEFALLTGEQQHREAAQAFLDAG</sequence>
<dbReference type="Gene3D" id="3.30.200.20">
    <property type="entry name" value="Phosphorylase Kinase, domain 1"/>
    <property type="match status" value="1"/>
</dbReference>
<proteinExistence type="predicted"/>